<sequence>MKMGMTRLVFTTFLVALLHHAAATDANHYAREVLKNAMLKYQKLKDSDATITVQAAIYLASQDNLSLVRHLVLQSIPFDLDQTLWNMYTPMAPSSYRDLVTIYHAIAVEEFKIIGLHVLKVLRHKRHIMPIQDMKELLDGLQRVIVMMDHDLHWVLVYMTKTQIPKNMQNARTLISSMNMAHTQSTGRVQDLDNLKANLAHHLAYYNQRGGVTFHQHAATATQPLNTAEVVSPLGQHSTILGITRGDVECGPSGTADFT</sequence>
<feature type="non-terminal residue" evidence="2">
    <location>
        <position position="259"/>
    </location>
</feature>
<dbReference type="EMBL" id="QEAN01000252">
    <property type="protein sequence ID" value="TPX41904.1"/>
    <property type="molecule type" value="Genomic_DNA"/>
</dbReference>
<dbReference type="Proteomes" id="UP000317494">
    <property type="component" value="Unassembled WGS sequence"/>
</dbReference>
<dbReference type="AlphaFoldDB" id="A0A507CRX1"/>
<protein>
    <submittedName>
        <fullName evidence="2">Uncharacterized protein</fullName>
    </submittedName>
</protein>
<dbReference type="VEuPathDB" id="FungiDB:SeMB42_g05352"/>
<organism evidence="2 3">
    <name type="scientific">Synchytrium endobioticum</name>
    <dbReference type="NCBI Taxonomy" id="286115"/>
    <lineage>
        <taxon>Eukaryota</taxon>
        <taxon>Fungi</taxon>
        <taxon>Fungi incertae sedis</taxon>
        <taxon>Chytridiomycota</taxon>
        <taxon>Chytridiomycota incertae sedis</taxon>
        <taxon>Chytridiomycetes</taxon>
        <taxon>Synchytriales</taxon>
        <taxon>Synchytriaceae</taxon>
        <taxon>Synchytrium</taxon>
    </lineage>
</organism>
<proteinExistence type="predicted"/>
<evidence type="ECO:0000256" key="1">
    <source>
        <dbReference type="SAM" id="SignalP"/>
    </source>
</evidence>
<accession>A0A507CRX1</accession>
<gene>
    <name evidence="2" type="ORF">SeMB42_g05352</name>
</gene>
<feature type="signal peptide" evidence="1">
    <location>
        <begin position="1"/>
        <end position="23"/>
    </location>
</feature>
<keyword evidence="1" id="KW-0732">Signal</keyword>
<evidence type="ECO:0000313" key="3">
    <source>
        <dbReference type="Proteomes" id="UP000317494"/>
    </source>
</evidence>
<evidence type="ECO:0000313" key="2">
    <source>
        <dbReference type="EMBL" id="TPX41904.1"/>
    </source>
</evidence>
<reference evidence="2 3" key="1">
    <citation type="journal article" date="2019" name="Sci. Rep.">
        <title>Comparative genomics of chytrid fungi reveal insights into the obligate biotrophic and pathogenic lifestyle of Synchytrium endobioticum.</title>
        <authorList>
            <person name="van de Vossenberg B.T.L.H."/>
            <person name="Warris S."/>
            <person name="Nguyen H.D.T."/>
            <person name="van Gent-Pelzer M.P.E."/>
            <person name="Joly D.L."/>
            <person name="van de Geest H.C."/>
            <person name="Bonants P.J.M."/>
            <person name="Smith D.S."/>
            <person name="Levesque C.A."/>
            <person name="van der Lee T.A.J."/>
        </authorList>
    </citation>
    <scope>NUCLEOTIDE SEQUENCE [LARGE SCALE GENOMIC DNA]</scope>
    <source>
        <strain evidence="2 3">MB42</strain>
    </source>
</reference>
<name>A0A507CRX1_9FUNG</name>
<keyword evidence="3" id="KW-1185">Reference proteome</keyword>
<feature type="chain" id="PRO_5021315733" evidence="1">
    <location>
        <begin position="24"/>
        <end position="259"/>
    </location>
</feature>
<comment type="caution">
    <text evidence="2">The sequence shown here is derived from an EMBL/GenBank/DDBJ whole genome shotgun (WGS) entry which is preliminary data.</text>
</comment>